<feature type="non-terminal residue" evidence="16">
    <location>
        <position position="635"/>
    </location>
</feature>
<dbReference type="Pfam" id="PF00076">
    <property type="entry name" value="RRM_1"/>
    <property type="match status" value="1"/>
</dbReference>
<keyword evidence="17" id="KW-1185">Reference proteome</keyword>
<organism evidence="16 17">
    <name type="scientific">Brachypteracias leptosomus</name>
    <name type="common">short-legged ground-roller</name>
    <dbReference type="NCBI Taxonomy" id="135165"/>
    <lineage>
        <taxon>Eukaryota</taxon>
        <taxon>Metazoa</taxon>
        <taxon>Chordata</taxon>
        <taxon>Craniata</taxon>
        <taxon>Vertebrata</taxon>
        <taxon>Euteleostomi</taxon>
        <taxon>Archelosauria</taxon>
        <taxon>Archosauria</taxon>
        <taxon>Dinosauria</taxon>
        <taxon>Saurischia</taxon>
        <taxon>Theropoda</taxon>
        <taxon>Coelurosauria</taxon>
        <taxon>Aves</taxon>
        <taxon>Neognathae</taxon>
        <taxon>Neoaves</taxon>
        <taxon>Telluraves</taxon>
        <taxon>Coraciimorphae</taxon>
        <taxon>Coraciiformes</taxon>
        <taxon>Brachypteraciidae</taxon>
        <taxon>Brachypteracias</taxon>
    </lineage>
</organism>
<dbReference type="SUPFAM" id="SSF54928">
    <property type="entry name" value="RNA-binding domain, RBD"/>
    <property type="match status" value="1"/>
</dbReference>
<evidence type="ECO:0000256" key="1">
    <source>
        <dbReference type="ARBA" id="ARBA00004123"/>
    </source>
</evidence>
<comment type="subcellular location">
    <subcellularLocation>
        <location evidence="1">Nucleus</location>
    </subcellularLocation>
</comment>
<accession>A0A7L2VJG1</accession>
<dbReference type="GO" id="GO:0008270">
    <property type="term" value="F:zinc ion binding"/>
    <property type="evidence" value="ECO:0007669"/>
    <property type="project" value="UniProtKB-KW"/>
</dbReference>
<feature type="region of interest" description="Disordered" evidence="13">
    <location>
        <begin position="1"/>
        <end position="23"/>
    </location>
</feature>
<dbReference type="Gene3D" id="3.30.70.330">
    <property type="match status" value="1"/>
</dbReference>
<evidence type="ECO:0000256" key="6">
    <source>
        <dbReference type="ARBA" id="ARBA00022737"/>
    </source>
</evidence>
<feature type="compositionally biased region" description="Gly residues" evidence="13">
    <location>
        <begin position="468"/>
        <end position="488"/>
    </location>
</feature>
<keyword evidence="4" id="KW-0597">Phosphoprotein</keyword>
<keyword evidence="8" id="KW-0862">Zinc</keyword>
<dbReference type="SUPFAM" id="SSF90209">
    <property type="entry name" value="Ran binding protein zinc finger-like"/>
    <property type="match status" value="1"/>
</dbReference>
<keyword evidence="6" id="KW-0677">Repeat</keyword>
<evidence type="ECO:0000256" key="13">
    <source>
        <dbReference type="SAM" id="MobiDB-lite"/>
    </source>
</evidence>
<evidence type="ECO:0000259" key="15">
    <source>
        <dbReference type="PROSITE" id="PS50199"/>
    </source>
</evidence>
<feature type="compositionally biased region" description="Gly residues" evidence="13">
    <location>
        <begin position="563"/>
        <end position="589"/>
    </location>
</feature>
<dbReference type="PROSITE" id="PS01358">
    <property type="entry name" value="ZF_RANBP2_1"/>
    <property type="match status" value="1"/>
</dbReference>
<dbReference type="GO" id="GO:0005634">
    <property type="term" value="C:nucleus"/>
    <property type="evidence" value="ECO:0007669"/>
    <property type="project" value="UniProtKB-SubCell"/>
</dbReference>
<keyword evidence="9 11" id="KW-0694">RNA-binding</keyword>
<evidence type="ECO:0000256" key="5">
    <source>
        <dbReference type="ARBA" id="ARBA00022723"/>
    </source>
</evidence>
<dbReference type="AlphaFoldDB" id="A0A7L2VJG1"/>
<dbReference type="PROSITE" id="PS50199">
    <property type="entry name" value="ZF_RANBP2_2"/>
    <property type="match status" value="1"/>
</dbReference>
<evidence type="ECO:0000256" key="2">
    <source>
        <dbReference type="ARBA" id="ARBA00008448"/>
    </source>
</evidence>
<feature type="compositionally biased region" description="Gly residues" evidence="13">
    <location>
        <begin position="275"/>
        <end position="301"/>
    </location>
</feature>
<dbReference type="GO" id="GO:0003723">
    <property type="term" value="F:RNA binding"/>
    <property type="evidence" value="ECO:0007669"/>
    <property type="project" value="UniProtKB-UniRule"/>
</dbReference>
<feature type="region of interest" description="Disordered" evidence="13">
    <location>
        <begin position="551"/>
        <end position="635"/>
    </location>
</feature>
<feature type="region of interest" description="Disordered" evidence="13">
    <location>
        <begin position="165"/>
        <end position="327"/>
    </location>
</feature>
<dbReference type="GO" id="GO:0006355">
    <property type="term" value="P:regulation of DNA-templated transcription"/>
    <property type="evidence" value="ECO:0007669"/>
    <property type="project" value="InterPro"/>
</dbReference>
<evidence type="ECO:0000256" key="11">
    <source>
        <dbReference type="PROSITE-ProRule" id="PRU00176"/>
    </source>
</evidence>
<dbReference type="Pfam" id="PF00641">
    <property type="entry name" value="Zn_ribbon_RanBP"/>
    <property type="match status" value="1"/>
</dbReference>
<dbReference type="InterPro" id="IPR034870">
    <property type="entry name" value="TET_fam"/>
</dbReference>
<name>A0A7L2VJG1_9AVES</name>
<protein>
    <submittedName>
        <fullName evidence="16">EWS protein</fullName>
    </submittedName>
</protein>
<proteinExistence type="inferred from homology"/>
<feature type="domain" description="RanBP2-type" evidence="15">
    <location>
        <begin position="515"/>
        <end position="546"/>
    </location>
</feature>
<evidence type="ECO:0000256" key="8">
    <source>
        <dbReference type="ARBA" id="ARBA00022833"/>
    </source>
</evidence>
<dbReference type="InterPro" id="IPR012677">
    <property type="entry name" value="Nucleotide-bd_a/b_plait_sf"/>
</dbReference>
<dbReference type="SMART" id="SM00547">
    <property type="entry name" value="ZnF_RBZ"/>
    <property type="match status" value="1"/>
</dbReference>
<evidence type="ECO:0000256" key="12">
    <source>
        <dbReference type="PROSITE-ProRule" id="PRU00322"/>
    </source>
</evidence>
<dbReference type="Proteomes" id="UP000520535">
    <property type="component" value="Unassembled WGS sequence"/>
</dbReference>
<comment type="similarity">
    <text evidence="2">Belongs to the RRM TET family.</text>
</comment>
<dbReference type="InterPro" id="IPR035979">
    <property type="entry name" value="RBD_domain_sf"/>
</dbReference>
<evidence type="ECO:0000313" key="17">
    <source>
        <dbReference type="Proteomes" id="UP000520535"/>
    </source>
</evidence>
<keyword evidence="3" id="KW-0488">Methylation</keyword>
<dbReference type="InterPro" id="IPR001876">
    <property type="entry name" value="Znf_RanBP2"/>
</dbReference>
<feature type="region of interest" description="Disordered" evidence="13">
    <location>
        <begin position="415"/>
        <end position="435"/>
    </location>
</feature>
<evidence type="ECO:0000256" key="4">
    <source>
        <dbReference type="ARBA" id="ARBA00022553"/>
    </source>
</evidence>
<sequence>QTYGQQSYGTYGQPSEVSYTQPQTTATYGQTAYATSYGQPPAGYSTPSAPPAYSQPVQGYGTAAYDTSTATVTTTQASYAAPSVYSTQPVYPAYGQQPPASAPTSPTLSAFLQRMTSPFLNGLQHYIWLLIALPSSMSHFCSLMPVHWLILPSFHAFSSSYPSTQPSSYDQSTYSQQSAYGQQSSYGQQTSYGQQSSYGQQPPPTSYPPQTGSYSQAPSQYNQQSSSYGQQSSFRQDHPSSMNVYGQESGGFSGPGENRNMGGPDSRGRGRGGYDRGGMSRGGRGGGRGGMGAGERGGFNKPGGHVEEGPDLDLGPPMDPDEDSDNSSVYVQGLGDNVTLEDLADFFKQCGVVRVNKRTGQPMINLYIDKETGKPKGDATVSYDDPSTAKTAVEWFDGKDFQGSKLKVTLARKKGPMNSMRGGMPPREQRGMPPPLRGGNVRARPKELCPILGPGLGSPGINRTFLAGPGGPGGPGGPSGPMGRMGGRGGDRGGFSSRGPRGSRGNASGGSVQHRAGDWQCPNPGCGNQNFAWRTECNQCKAPKPEGFLPPPFPPPGGDRGRGGPGGMRGGRGGGLMDRGGPGGMFRGGRGGDRGGFRGGRGMDRGGYGGGSRRGGGGGPGGPPGPLMEQMGGGG</sequence>
<evidence type="ECO:0000259" key="14">
    <source>
        <dbReference type="PROSITE" id="PS50102"/>
    </source>
</evidence>
<dbReference type="EMBL" id="VYZX01019599">
    <property type="protein sequence ID" value="NXS58500.1"/>
    <property type="molecule type" value="Genomic_DNA"/>
</dbReference>
<dbReference type="CDD" id="cd12533">
    <property type="entry name" value="RRM_EWS"/>
    <property type="match status" value="1"/>
</dbReference>
<feature type="compositionally biased region" description="Polar residues" evidence="13">
    <location>
        <begin position="1"/>
        <end position="18"/>
    </location>
</feature>
<feature type="compositionally biased region" description="Gly residues" evidence="13">
    <location>
        <begin position="605"/>
        <end position="620"/>
    </location>
</feature>
<dbReference type="InterPro" id="IPR000504">
    <property type="entry name" value="RRM_dom"/>
</dbReference>
<dbReference type="Gene3D" id="4.10.1060.10">
    <property type="entry name" value="Zinc finger, RanBP2-type"/>
    <property type="match status" value="1"/>
</dbReference>
<evidence type="ECO:0000256" key="3">
    <source>
        <dbReference type="ARBA" id="ARBA00022481"/>
    </source>
</evidence>
<comment type="caution">
    <text evidence="16">The sequence shown here is derived from an EMBL/GenBank/DDBJ whole genome shotgun (WGS) entry which is preliminary data.</text>
</comment>
<feature type="domain" description="RRM" evidence="14">
    <location>
        <begin position="327"/>
        <end position="413"/>
    </location>
</feature>
<keyword evidence="5" id="KW-0479">Metal-binding</keyword>
<dbReference type="InterPro" id="IPR034869">
    <property type="entry name" value="EWS_RRM"/>
</dbReference>
<gene>
    <name evidence="16" type="primary">Ewsr1</name>
    <name evidence="16" type="ORF">BRALEP_R05250</name>
</gene>
<feature type="compositionally biased region" description="Low complexity" evidence="13">
    <location>
        <begin position="208"/>
        <end position="233"/>
    </location>
</feature>
<keyword evidence="7 12" id="KW-0863">Zinc-finger</keyword>
<feature type="compositionally biased region" description="Low complexity" evidence="13">
    <location>
        <begin position="494"/>
        <end position="511"/>
    </location>
</feature>
<dbReference type="InterPro" id="IPR036443">
    <property type="entry name" value="Znf_RanBP2_sf"/>
</dbReference>
<keyword evidence="10" id="KW-0539">Nucleus</keyword>
<evidence type="ECO:0000256" key="7">
    <source>
        <dbReference type="ARBA" id="ARBA00022771"/>
    </source>
</evidence>
<evidence type="ECO:0000313" key="16">
    <source>
        <dbReference type="EMBL" id="NXS58500.1"/>
    </source>
</evidence>
<dbReference type="PANTHER" id="PTHR23238">
    <property type="entry name" value="RNA BINDING PROTEIN"/>
    <property type="match status" value="1"/>
</dbReference>
<dbReference type="SMART" id="SM00360">
    <property type="entry name" value="RRM"/>
    <property type="match status" value="1"/>
</dbReference>
<reference evidence="16 17" key="1">
    <citation type="submission" date="2019-09" db="EMBL/GenBank/DDBJ databases">
        <title>Bird 10,000 Genomes (B10K) Project - Family phase.</title>
        <authorList>
            <person name="Zhang G."/>
        </authorList>
    </citation>
    <scope>NUCLEOTIDE SEQUENCE [LARGE SCALE GENOMIC DNA]</scope>
    <source>
        <strain evidence="16">B10K-DU-012-52</strain>
    </source>
</reference>
<dbReference type="OrthoDB" id="76445at2759"/>
<dbReference type="FunFam" id="4.10.1060.10:FF:000002">
    <property type="entry name" value="RNA-binding protein EWS isoform 1"/>
    <property type="match status" value="1"/>
</dbReference>
<dbReference type="PROSITE" id="PS50102">
    <property type="entry name" value="RRM"/>
    <property type="match status" value="1"/>
</dbReference>
<dbReference type="FunFam" id="3.30.70.330:FF:000127">
    <property type="entry name" value="RNA-binding protein EWS isoform 1"/>
    <property type="match status" value="1"/>
</dbReference>
<evidence type="ECO:0000256" key="9">
    <source>
        <dbReference type="ARBA" id="ARBA00022884"/>
    </source>
</evidence>
<evidence type="ECO:0000256" key="10">
    <source>
        <dbReference type="ARBA" id="ARBA00023242"/>
    </source>
</evidence>
<feature type="compositionally biased region" description="Basic and acidic residues" evidence="13">
    <location>
        <begin position="590"/>
        <end position="604"/>
    </location>
</feature>
<feature type="compositionally biased region" description="Low complexity" evidence="13">
    <location>
        <begin position="165"/>
        <end position="200"/>
    </location>
</feature>
<feature type="non-terminal residue" evidence="16">
    <location>
        <position position="1"/>
    </location>
</feature>
<feature type="region of interest" description="Disordered" evidence="13">
    <location>
        <begin position="466"/>
        <end position="516"/>
    </location>
</feature>